<comment type="subunit">
    <text evidence="4">Monomer.</text>
</comment>
<evidence type="ECO:0000256" key="1">
    <source>
        <dbReference type="ARBA" id="ARBA00001913"/>
    </source>
</evidence>
<dbReference type="GO" id="GO:0006006">
    <property type="term" value="P:glucose metabolic process"/>
    <property type="evidence" value="ECO:0007669"/>
    <property type="project" value="TreeGrafter"/>
</dbReference>
<dbReference type="SUPFAM" id="SSF74650">
    <property type="entry name" value="Galactose mutarotase-like"/>
    <property type="match status" value="1"/>
</dbReference>
<dbReference type="EC" id="5.1.3.3" evidence="8"/>
<keyword evidence="6 8" id="KW-0413">Isomerase</keyword>
<evidence type="ECO:0000256" key="8">
    <source>
        <dbReference type="PIRNR" id="PIRNR005096"/>
    </source>
</evidence>
<evidence type="ECO:0000256" key="11">
    <source>
        <dbReference type="PIRSR" id="PIRSR005096-3"/>
    </source>
</evidence>
<dbReference type="AlphaFoldDB" id="A0A1M7HQJ4"/>
<reference evidence="14" key="1">
    <citation type="submission" date="2016-11" db="EMBL/GenBank/DDBJ databases">
        <authorList>
            <person name="Varghese N."/>
            <person name="Submissions S."/>
        </authorList>
    </citation>
    <scope>NUCLEOTIDE SEQUENCE [LARGE SCALE GENOMIC DNA]</scope>
    <source>
        <strain evidence="14">DSM 1811</strain>
    </source>
</reference>
<dbReference type="InterPro" id="IPR015443">
    <property type="entry name" value="Aldose_1-epimerase"/>
</dbReference>
<dbReference type="InterPro" id="IPR014718">
    <property type="entry name" value="GH-type_carb-bd"/>
</dbReference>
<dbReference type="EMBL" id="FRBY01000004">
    <property type="protein sequence ID" value="SHM30603.1"/>
    <property type="molecule type" value="Genomic_DNA"/>
</dbReference>
<dbReference type="InterPro" id="IPR047215">
    <property type="entry name" value="Galactose_mutarotase-like"/>
</dbReference>
<dbReference type="PIRSF" id="PIRSF005096">
    <property type="entry name" value="GALM"/>
    <property type="match status" value="1"/>
</dbReference>
<dbReference type="Proteomes" id="UP000184121">
    <property type="component" value="Unassembled WGS sequence"/>
</dbReference>
<feature type="binding site" evidence="11">
    <location>
        <begin position="208"/>
        <end position="210"/>
    </location>
    <ligand>
        <name>beta-D-galactose</name>
        <dbReference type="ChEBI" id="CHEBI:27667"/>
    </ligand>
</feature>
<dbReference type="GO" id="GO:0033499">
    <property type="term" value="P:galactose catabolic process via UDP-galactose, Leloir pathway"/>
    <property type="evidence" value="ECO:0007669"/>
    <property type="project" value="TreeGrafter"/>
</dbReference>
<evidence type="ECO:0000256" key="5">
    <source>
        <dbReference type="ARBA" id="ARBA00022837"/>
    </source>
</evidence>
<feature type="chain" id="PRO_5012974888" description="Aldose 1-epimerase" evidence="12">
    <location>
        <begin position="26"/>
        <end position="378"/>
    </location>
</feature>
<evidence type="ECO:0000313" key="13">
    <source>
        <dbReference type="EMBL" id="SHM30603.1"/>
    </source>
</evidence>
<dbReference type="PANTHER" id="PTHR10091:SF0">
    <property type="entry name" value="GALACTOSE MUTAROTASE"/>
    <property type="match status" value="1"/>
</dbReference>
<dbReference type="OrthoDB" id="9779408at2"/>
<evidence type="ECO:0000256" key="6">
    <source>
        <dbReference type="ARBA" id="ARBA00023235"/>
    </source>
</evidence>
<evidence type="ECO:0000256" key="12">
    <source>
        <dbReference type="SAM" id="SignalP"/>
    </source>
</evidence>
<proteinExistence type="inferred from homology"/>
<dbReference type="STRING" id="29534.SAMN05444366_2824"/>
<gene>
    <name evidence="13" type="ORF">SAMN05444366_2824</name>
</gene>
<comment type="pathway">
    <text evidence="2 8">Carbohydrate metabolism; hexose metabolism.</text>
</comment>
<comment type="similarity">
    <text evidence="3 8">Belongs to the aldose epimerase family.</text>
</comment>
<feature type="binding site" evidence="10">
    <location>
        <position position="277"/>
    </location>
    <ligand>
        <name>beta-D-galactose</name>
        <dbReference type="ChEBI" id="CHEBI:27667"/>
    </ligand>
</feature>
<feature type="active site" description="Proton donor" evidence="9">
    <location>
        <position position="208"/>
    </location>
</feature>
<evidence type="ECO:0000313" key="14">
    <source>
        <dbReference type="Proteomes" id="UP000184121"/>
    </source>
</evidence>
<comment type="catalytic activity">
    <reaction evidence="8">
        <text>alpha-D-glucose = beta-D-glucose</text>
        <dbReference type="Rhea" id="RHEA:10264"/>
        <dbReference type="ChEBI" id="CHEBI:15903"/>
        <dbReference type="ChEBI" id="CHEBI:17925"/>
        <dbReference type="EC" id="5.1.3.3"/>
    </reaction>
</comment>
<dbReference type="UniPathway" id="UPA00242"/>
<evidence type="ECO:0000256" key="4">
    <source>
        <dbReference type="ARBA" id="ARBA00011245"/>
    </source>
</evidence>
<dbReference type="Gene3D" id="2.70.98.10">
    <property type="match status" value="1"/>
</dbReference>
<organism evidence="13 14">
    <name type="scientific">Flavobacterium saccharophilum</name>
    <dbReference type="NCBI Taxonomy" id="29534"/>
    <lineage>
        <taxon>Bacteria</taxon>
        <taxon>Pseudomonadati</taxon>
        <taxon>Bacteroidota</taxon>
        <taxon>Flavobacteriia</taxon>
        <taxon>Flavobacteriales</taxon>
        <taxon>Flavobacteriaceae</taxon>
        <taxon>Flavobacterium</taxon>
    </lineage>
</organism>
<feature type="active site" description="Proton acceptor" evidence="9">
    <location>
        <position position="342"/>
    </location>
</feature>
<comment type="cofactor">
    <cofactor evidence="1">
        <name>Ca(2+)</name>
        <dbReference type="ChEBI" id="CHEBI:29108"/>
    </cofactor>
</comment>
<dbReference type="Pfam" id="PF01263">
    <property type="entry name" value="Aldose_epim"/>
    <property type="match status" value="1"/>
</dbReference>
<feature type="binding site" evidence="11">
    <location>
        <begin position="113"/>
        <end position="114"/>
    </location>
    <ligand>
        <name>beta-D-galactose</name>
        <dbReference type="ChEBI" id="CHEBI:27667"/>
    </ligand>
</feature>
<name>A0A1M7HQJ4_9FLAO</name>
<keyword evidence="12" id="KW-0732">Signal</keyword>
<feature type="signal peptide" evidence="12">
    <location>
        <begin position="1"/>
        <end position="25"/>
    </location>
</feature>
<sequence>MNKLQLIVCLSFLSLTCLVTENVFSQNSNATKKSFLSKEKIGQVQGQDVFQYTLQNKTGMQVQLITYGAAITNIVTPDKNGKMSSVVLGFDSLSQYAGNDNSLMGSTVGRVANRISNKKFTLDGQEYTLSSDIHGGVNGFDKRVWKGKEISKKNEPAVEMSYLSKDGEEGFPGNLLVTVTFTLKNNNDLVIDYKASTDKATPLVLTNHTYFNLSGGQDSKALDTELTVHADQFLEYGDGSMPTGKILDVKNTPFDFTSAKTIGKEIEKVQQYTHGYDVTFALRNQTGKLALAAKAYEPVSGRELEVYTTEPGVVFYSGNWLSEKVKGRNGVPYTKNGAFCLETQHYPNSINTPAFPNTVVRPQETFTSQTIYKFLVRK</sequence>
<keyword evidence="5" id="KW-0106">Calcium</keyword>
<dbReference type="InterPro" id="IPR011013">
    <property type="entry name" value="Gal_mutarotase_sf_dom"/>
</dbReference>
<evidence type="ECO:0000256" key="3">
    <source>
        <dbReference type="ARBA" id="ARBA00006206"/>
    </source>
</evidence>
<accession>A0A1M7HQJ4</accession>
<dbReference type="RefSeq" id="WP_072974080.1">
    <property type="nucleotide sequence ID" value="NZ_FRBY01000004.1"/>
</dbReference>
<evidence type="ECO:0000256" key="9">
    <source>
        <dbReference type="PIRSR" id="PIRSR005096-1"/>
    </source>
</evidence>
<evidence type="ECO:0000256" key="10">
    <source>
        <dbReference type="PIRSR" id="PIRSR005096-2"/>
    </source>
</evidence>
<dbReference type="GO" id="GO:0030246">
    <property type="term" value="F:carbohydrate binding"/>
    <property type="evidence" value="ECO:0007669"/>
    <property type="project" value="InterPro"/>
</dbReference>
<dbReference type="GO" id="GO:0004034">
    <property type="term" value="F:aldose 1-epimerase activity"/>
    <property type="evidence" value="ECO:0007669"/>
    <property type="project" value="UniProtKB-EC"/>
</dbReference>
<protein>
    <recommendedName>
        <fullName evidence="8">Aldose 1-epimerase</fullName>
        <ecNumber evidence="8">5.1.3.3</ecNumber>
    </recommendedName>
</protein>
<dbReference type="CDD" id="cd09019">
    <property type="entry name" value="galactose_mutarotase_like"/>
    <property type="match status" value="1"/>
</dbReference>
<keyword evidence="7 8" id="KW-0119">Carbohydrate metabolism</keyword>
<keyword evidence="14" id="KW-1185">Reference proteome</keyword>
<evidence type="ECO:0000256" key="7">
    <source>
        <dbReference type="ARBA" id="ARBA00023277"/>
    </source>
</evidence>
<dbReference type="InterPro" id="IPR008183">
    <property type="entry name" value="Aldose_1/G6P_1-epimerase"/>
</dbReference>
<dbReference type="NCBIfam" id="NF008277">
    <property type="entry name" value="PRK11055.1"/>
    <property type="match status" value="1"/>
</dbReference>
<dbReference type="PANTHER" id="PTHR10091">
    <property type="entry name" value="ALDOSE-1-EPIMERASE"/>
    <property type="match status" value="1"/>
</dbReference>
<evidence type="ECO:0000256" key="2">
    <source>
        <dbReference type="ARBA" id="ARBA00005028"/>
    </source>
</evidence>